<dbReference type="InterPro" id="IPR052895">
    <property type="entry name" value="HetReg/Transcr_Mod"/>
</dbReference>
<evidence type="ECO:0000313" key="3">
    <source>
        <dbReference type="Proteomes" id="UP000053328"/>
    </source>
</evidence>
<gene>
    <name evidence="2" type="ORF">PV08_07516</name>
</gene>
<evidence type="ECO:0000259" key="1">
    <source>
        <dbReference type="Pfam" id="PF06985"/>
    </source>
</evidence>
<accession>A0A0D1ZPI4</accession>
<proteinExistence type="predicted"/>
<name>A0A0D1ZPI4_9EURO</name>
<dbReference type="Pfam" id="PF26639">
    <property type="entry name" value="Het-6_barrel"/>
    <property type="match status" value="1"/>
</dbReference>
<dbReference type="RefSeq" id="XP_016234948.1">
    <property type="nucleotide sequence ID" value="XM_016381846.1"/>
</dbReference>
<dbReference type="Proteomes" id="UP000053328">
    <property type="component" value="Unassembled WGS sequence"/>
</dbReference>
<evidence type="ECO:0000313" key="2">
    <source>
        <dbReference type="EMBL" id="KIW14732.1"/>
    </source>
</evidence>
<dbReference type="PANTHER" id="PTHR24148:SF77">
    <property type="entry name" value="HETEROKARYON INCOMPATIBILITY DOMAIN-CONTAINING PROTEIN"/>
    <property type="match status" value="1"/>
</dbReference>
<reference evidence="2 3" key="1">
    <citation type="submission" date="2015-01" db="EMBL/GenBank/DDBJ databases">
        <title>The Genome Sequence of Exophiala spinifera CBS89968.</title>
        <authorList>
            <consortium name="The Broad Institute Genomics Platform"/>
            <person name="Cuomo C."/>
            <person name="de Hoog S."/>
            <person name="Gorbushina A."/>
            <person name="Stielow B."/>
            <person name="Teixiera M."/>
            <person name="Abouelleil A."/>
            <person name="Chapman S.B."/>
            <person name="Priest M."/>
            <person name="Young S.K."/>
            <person name="Wortman J."/>
            <person name="Nusbaum C."/>
            <person name="Birren B."/>
        </authorList>
    </citation>
    <scope>NUCLEOTIDE SEQUENCE [LARGE SCALE GENOMIC DNA]</scope>
    <source>
        <strain evidence="2 3">CBS 89968</strain>
    </source>
</reference>
<dbReference type="Pfam" id="PF06985">
    <property type="entry name" value="HET"/>
    <property type="match status" value="1"/>
</dbReference>
<sequence>MPYKYQPLDVNDIRLLTLHPIANDADSSSTIICTLEHVDLTQGADVNRETQACKGSTYVWPEVLMPYDFRPLFKPLHSRRRCLPLQLPTSLGSSAEPAGNENELPWRRTWGDYVVLSYYWGPEMPKSSIILNGEPFQIRQNLHDALDLLRSCARIRQGFKLWVDSICINQDDTAERNQQVSRMRDIYASAWQVVTWLGPARGDSDFAVAALQWIAARKRPFGHTNSFYYDNFGLGVLEIFGMQLRRSPPLRDRVYKALAMFFLRQYWQRLWILQEVAIARVDAPIACGNCWLTWDVLRTACTFIAQNEKRFGREIISCLRPYHEMPGKFEAGRDRVPWERHWASERMWGLVLEITKLQQDQRVVSNNTGATDVTRPLLLGLEAQSELAQDRIYGLLGLKAIADRTAITPVYGSSLQETYKNFSLQLLLKGDLNTLQLVSRHCVEIYRHQRATLRSEEKLLCGFSVRALWDISVYVNSDHLRRGRHTVGTTCVHSLPSWAICMICRPIPTARLRGPYRAGGSRPSRVVAKAVSNNGLLVQGMLLDVITSLGACHEYEMDESYPTTSPTGPQLNAYGDLEGARTALSRTIIADTTARGIVATATNMETLLNGYLWRFGMTMTWTYGFSVRNILLRNRELVLSGYTLDRLIPPSPRDMTFNEWIDECRDHLENDRAREEALSWAVDVLAWRRLLSTKTGRMGLAPAGARLGDSIAILLGCDMPLVLRRRDNGGWIVVGECYVHGVMYGEGTVLGHDKFEEITLY</sequence>
<organism evidence="2 3">
    <name type="scientific">Exophiala spinifera</name>
    <dbReference type="NCBI Taxonomy" id="91928"/>
    <lineage>
        <taxon>Eukaryota</taxon>
        <taxon>Fungi</taxon>
        <taxon>Dikarya</taxon>
        <taxon>Ascomycota</taxon>
        <taxon>Pezizomycotina</taxon>
        <taxon>Eurotiomycetes</taxon>
        <taxon>Chaetothyriomycetidae</taxon>
        <taxon>Chaetothyriales</taxon>
        <taxon>Herpotrichiellaceae</taxon>
        <taxon>Exophiala</taxon>
    </lineage>
</organism>
<keyword evidence="3" id="KW-1185">Reference proteome</keyword>
<dbReference type="AlphaFoldDB" id="A0A0D1ZPI4"/>
<dbReference type="GeneID" id="27334599"/>
<feature type="domain" description="Heterokaryon incompatibility" evidence="1">
    <location>
        <begin position="113"/>
        <end position="275"/>
    </location>
</feature>
<protein>
    <recommendedName>
        <fullName evidence="1">Heterokaryon incompatibility domain-containing protein</fullName>
    </recommendedName>
</protein>
<dbReference type="EMBL" id="KN847496">
    <property type="protein sequence ID" value="KIW14732.1"/>
    <property type="molecule type" value="Genomic_DNA"/>
</dbReference>
<dbReference type="OrthoDB" id="4161734at2759"/>
<dbReference type="VEuPathDB" id="FungiDB:PV08_07516"/>
<dbReference type="InterPro" id="IPR010730">
    <property type="entry name" value="HET"/>
</dbReference>
<dbReference type="PANTHER" id="PTHR24148">
    <property type="entry name" value="ANKYRIN REPEAT DOMAIN-CONTAINING PROTEIN 39 HOMOLOG-RELATED"/>
    <property type="match status" value="1"/>
</dbReference>
<dbReference type="HOGENOM" id="CLU_004184_7_2_1"/>